<comment type="caution">
    <text evidence="1">The sequence shown here is derived from an EMBL/GenBank/DDBJ whole genome shotgun (WGS) entry which is preliminary data.</text>
</comment>
<gene>
    <name evidence="1" type="ORF">IX84_07565</name>
</gene>
<protein>
    <submittedName>
        <fullName evidence="1">Uncharacterized protein</fullName>
    </submittedName>
</protein>
<evidence type="ECO:0000313" key="2">
    <source>
        <dbReference type="Proteomes" id="UP000029736"/>
    </source>
</evidence>
<dbReference type="Proteomes" id="UP000029736">
    <property type="component" value="Unassembled WGS sequence"/>
</dbReference>
<organism evidence="1 2">
    <name type="scientific">Phaeodactylibacter xiamenensis</name>
    <dbReference type="NCBI Taxonomy" id="1524460"/>
    <lineage>
        <taxon>Bacteria</taxon>
        <taxon>Pseudomonadati</taxon>
        <taxon>Bacteroidota</taxon>
        <taxon>Saprospiria</taxon>
        <taxon>Saprospirales</taxon>
        <taxon>Haliscomenobacteraceae</taxon>
        <taxon>Phaeodactylibacter</taxon>
    </lineage>
</organism>
<dbReference type="OrthoDB" id="1493270at2"/>
<sequence>MATRWNDSFAEWDIFTTESESRGELRLTSVAQDDWSRWQYRIGEGVGTIRQKWPDNPNEWEARGDNAIATARTIFRNNFREWRVTDGTHTVTLRTRYQNLAEDWAIGSERHGWFEMYTAYEGDLRDWIVVDELSDEVPLPMRMLLGFLVVYHSTPKL</sequence>
<reference evidence="1 2" key="1">
    <citation type="journal article" date="2014" name="Int. J. Syst. Evol. Microbiol.">
        <title>Phaeodactylibacter xiamenensis gen. nov., sp. nov., a member of the family Saprospiraceae isolated from the marine alga Phaeodactylum tricornutum.</title>
        <authorList>
            <person name="Chen Z.Jr."/>
            <person name="Lei X."/>
            <person name="Lai Q."/>
            <person name="Li Y."/>
            <person name="Zhang B."/>
            <person name="Zhang J."/>
            <person name="Zhang H."/>
            <person name="Yang L."/>
            <person name="Zheng W."/>
            <person name="Tian Y."/>
            <person name="Yu Z."/>
            <person name="Xu H.Jr."/>
            <person name="Zheng T."/>
        </authorList>
    </citation>
    <scope>NUCLEOTIDE SEQUENCE [LARGE SCALE GENOMIC DNA]</scope>
    <source>
        <strain evidence="1 2">KD52</strain>
    </source>
</reference>
<name>A0A098S8U6_9BACT</name>
<dbReference type="AlphaFoldDB" id="A0A098S8U6"/>
<keyword evidence="2" id="KW-1185">Reference proteome</keyword>
<dbReference type="EMBL" id="JPOS01000018">
    <property type="protein sequence ID" value="KGE88531.1"/>
    <property type="molecule type" value="Genomic_DNA"/>
</dbReference>
<proteinExistence type="predicted"/>
<dbReference type="RefSeq" id="WP_044218130.1">
    <property type="nucleotide sequence ID" value="NZ_JBKAGJ010000006.1"/>
</dbReference>
<evidence type="ECO:0000313" key="1">
    <source>
        <dbReference type="EMBL" id="KGE88531.1"/>
    </source>
</evidence>
<accession>A0A098S8U6</accession>